<dbReference type="Proteomes" id="UP000499080">
    <property type="component" value="Unassembled WGS sequence"/>
</dbReference>
<sequence>GSERQLSGISNLWLPGPQTSGLCARIAR</sequence>
<reference evidence="1 2" key="1">
    <citation type="journal article" date="2019" name="Sci. Rep.">
        <title>Orb-weaving spider Araneus ventricosus genome elucidates the spidroin gene catalogue.</title>
        <authorList>
            <person name="Kono N."/>
            <person name="Nakamura H."/>
            <person name="Ohtoshi R."/>
            <person name="Moran D.A.P."/>
            <person name="Shinohara A."/>
            <person name="Yoshida Y."/>
            <person name="Fujiwara M."/>
            <person name="Mori M."/>
            <person name="Tomita M."/>
            <person name="Arakawa K."/>
        </authorList>
    </citation>
    <scope>NUCLEOTIDE SEQUENCE [LARGE SCALE GENOMIC DNA]</scope>
</reference>
<evidence type="ECO:0000313" key="2">
    <source>
        <dbReference type="Proteomes" id="UP000499080"/>
    </source>
</evidence>
<proteinExistence type="predicted"/>
<feature type="non-terminal residue" evidence="1">
    <location>
        <position position="1"/>
    </location>
</feature>
<gene>
    <name evidence="1" type="ORF">AVEN_1547_1</name>
</gene>
<comment type="caution">
    <text evidence="1">The sequence shown here is derived from an EMBL/GenBank/DDBJ whole genome shotgun (WGS) entry which is preliminary data.</text>
</comment>
<dbReference type="EMBL" id="BGPR01121954">
    <property type="protein sequence ID" value="GBN22862.1"/>
    <property type="molecule type" value="Genomic_DNA"/>
</dbReference>
<organism evidence="1 2">
    <name type="scientific">Araneus ventricosus</name>
    <name type="common">Orbweaver spider</name>
    <name type="synonym">Epeira ventricosa</name>
    <dbReference type="NCBI Taxonomy" id="182803"/>
    <lineage>
        <taxon>Eukaryota</taxon>
        <taxon>Metazoa</taxon>
        <taxon>Ecdysozoa</taxon>
        <taxon>Arthropoda</taxon>
        <taxon>Chelicerata</taxon>
        <taxon>Arachnida</taxon>
        <taxon>Araneae</taxon>
        <taxon>Araneomorphae</taxon>
        <taxon>Entelegynae</taxon>
        <taxon>Araneoidea</taxon>
        <taxon>Araneidae</taxon>
        <taxon>Araneus</taxon>
    </lineage>
</organism>
<name>A0A4Y2M8D5_ARAVE</name>
<evidence type="ECO:0000313" key="1">
    <source>
        <dbReference type="EMBL" id="GBN22862.1"/>
    </source>
</evidence>
<dbReference type="AlphaFoldDB" id="A0A4Y2M8D5"/>
<keyword evidence="2" id="KW-1185">Reference proteome</keyword>
<protein>
    <submittedName>
        <fullName evidence="1">Uncharacterized protein</fullName>
    </submittedName>
</protein>
<accession>A0A4Y2M8D5</accession>